<dbReference type="Pfam" id="PF13188">
    <property type="entry name" value="PAS_8"/>
    <property type="match status" value="1"/>
</dbReference>
<dbReference type="SMART" id="SM00267">
    <property type="entry name" value="GGDEF"/>
    <property type="match status" value="1"/>
</dbReference>
<dbReference type="SMART" id="SM00052">
    <property type="entry name" value="EAL"/>
    <property type="match status" value="1"/>
</dbReference>
<dbReference type="InterPro" id="IPR001633">
    <property type="entry name" value="EAL_dom"/>
</dbReference>
<dbReference type="PROSITE" id="PS50887">
    <property type="entry name" value="GGDEF"/>
    <property type="match status" value="1"/>
</dbReference>
<dbReference type="InterPro" id="IPR052155">
    <property type="entry name" value="Biofilm_reg_signaling"/>
</dbReference>
<evidence type="ECO:0000259" key="2">
    <source>
        <dbReference type="PROSITE" id="PS50883"/>
    </source>
</evidence>
<dbReference type="Gene3D" id="3.20.20.450">
    <property type="entry name" value="EAL domain"/>
    <property type="match status" value="1"/>
</dbReference>
<dbReference type="Pfam" id="PF00990">
    <property type="entry name" value="GGDEF"/>
    <property type="match status" value="1"/>
</dbReference>
<dbReference type="InterPro" id="IPR043128">
    <property type="entry name" value="Rev_trsase/Diguanyl_cyclase"/>
</dbReference>
<dbReference type="Gene3D" id="3.30.450.20">
    <property type="entry name" value="PAS domain"/>
    <property type="match status" value="1"/>
</dbReference>
<dbReference type="InterPro" id="IPR035965">
    <property type="entry name" value="PAS-like_dom_sf"/>
</dbReference>
<accession>A0A1A8TQZ3</accession>
<evidence type="ECO:0000259" key="3">
    <source>
        <dbReference type="PROSITE" id="PS50887"/>
    </source>
</evidence>
<feature type="domain" description="EAL" evidence="2">
    <location>
        <begin position="407"/>
        <end position="657"/>
    </location>
</feature>
<dbReference type="SUPFAM" id="SSF55785">
    <property type="entry name" value="PYP-like sensor domain (PAS domain)"/>
    <property type="match status" value="2"/>
</dbReference>
<name>A0A1A8TQZ3_9GAMM</name>
<dbReference type="CDD" id="cd01948">
    <property type="entry name" value="EAL"/>
    <property type="match status" value="1"/>
</dbReference>
<dbReference type="OrthoDB" id="9812358at2"/>
<comment type="cofactor">
    <cofactor evidence="1">
        <name>Mg(2+)</name>
        <dbReference type="ChEBI" id="CHEBI:18420"/>
    </cofactor>
</comment>
<dbReference type="PANTHER" id="PTHR44757">
    <property type="entry name" value="DIGUANYLATE CYCLASE DGCP"/>
    <property type="match status" value="1"/>
</dbReference>
<dbReference type="InterPro" id="IPR000014">
    <property type="entry name" value="PAS"/>
</dbReference>
<dbReference type="InterPro" id="IPR035919">
    <property type="entry name" value="EAL_sf"/>
</dbReference>
<organism evidence="4 5">
    <name type="scientific">Marinomonas spartinae</name>
    <dbReference type="NCBI Taxonomy" id="1792290"/>
    <lineage>
        <taxon>Bacteria</taxon>
        <taxon>Pseudomonadati</taxon>
        <taxon>Pseudomonadota</taxon>
        <taxon>Gammaproteobacteria</taxon>
        <taxon>Oceanospirillales</taxon>
        <taxon>Oceanospirillaceae</taxon>
        <taxon>Marinomonas</taxon>
    </lineage>
</organism>
<protein>
    <submittedName>
        <fullName evidence="4">Cyclic di-GMP phosphodiesterase Gmr</fullName>
        <ecNumber evidence="4">3.1.4.52</ecNumber>
    </submittedName>
</protein>
<dbReference type="InterPro" id="IPR029787">
    <property type="entry name" value="Nucleotide_cyclase"/>
</dbReference>
<dbReference type="PROSITE" id="PS50883">
    <property type="entry name" value="EAL"/>
    <property type="match status" value="1"/>
</dbReference>
<dbReference type="AlphaFoldDB" id="A0A1A8TQZ3"/>
<keyword evidence="5" id="KW-1185">Reference proteome</keyword>
<evidence type="ECO:0000256" key="1">
    <source>
        <dbReference type="ARBA" id="ARBA00001946"/>
    </source>
</evidence>
<dbReference type="Proteomes" id="UP000092544">
    <property type="component" value="Unassembled WGS sequence"/>
</dbReference>
<dbReference type="EMBL" id="FLOB01000015">
    <property type="protein sequence ID" value="SBS36866.1"/>
    <property type="molecule type" value="Genomic_DNA"/>
</dbReference>
<dbReference type="CDD" id="cd01949">
    <property type="entry name" value="GGDEF"/>
    <property type="match status" value="1"/>
</dbReference>
<evidence type="ECO:0000313" key="5">
    <source>
        <dbReference type="Proteomes" id="UP000092544"/>
    </source>
</evidence>
<reference evidence="4 5" key="1">
    <citation type="submission" date="2016-06" db="EMBL/GenBank/DDBJ databases">
        <authorList>
            <person name="Kjaerup R.B."/>
            <person name="Dalgaard T.S."/>
            <person name="Juul-Madsen H.R."/>
        </authorList>
    </citation>
    <scope>NUCLEOTIDE SEQUENCE [LARGE SCALE GENOMIC DNA]</scope>
    <source>
        <strain evidence="4 5">CECT 8886</strain>
    </source>
</reference>
<dbReference type="GO" id="GO:0071111">
    <property type="term" value="F:cyclic-guanylate-specific phosphodiesterase activity"/>
    <property type="evidence" value="ECO:0007669"/>
    <property type="project" value="UniProtKB-EC"/>
</dbReference>
<dbReference type="InterPro" id="IPR000160">
    <property type="entry name" value="GGDEF_dom"/>
</dbReference>
<gene>
    <name evidence="4" type="primary">gmr_6</name>
    <name evidence="4" type="ORF">MSP8886_03875</name>
</gene>
<sequence length="659" mass="74110">MYSKIFEQINLPVWVFDVENSRVIFANAAALVVWNAPDIDSLRARDLATDMSPAVQRRLKQYLVDFLECDAEFYEQWTLYPDGKPVSLNIRYTGIKMDNGRIVMLCEGQEIQRATPEASRGRDALMHTHLMISLHTSEGANLYLNPAAREFVENSQQGLSKRFVFKRDYTRLMQMVEQQGEGETTALVHTVSGKRWHELTARACHDPVTGQPSVLISATDVSKLKEAEALASKRALLDSLTNLPNRHALPYIFEKFIKATRQDNETIAVLFIDLDEFKAINDTMGHAEGDRVLVEVAKRLSSLCGPCDSVVRLGGDEFFILTSRENDGEALAEFAQSLLLLLSEPITVKNRSKKVTPSIGIATYPSHGAGLEELMQSADIAMYQAKSLGRNQYCLYDAAMREAFEYEHTLLAQLKEALSNDEFVLHYQPRVSAKDKSVVSFEALLRWNHPESGLMYPDSFIDLCERSGQMTQIGEWVLREVIKQIAHWHVLGKDVAVSVNVSINQLFKEDFVTNLECMLDENDCAPNSLELELTESALTKGDVVVIKNLQQLRHLGVRVSVDDFGVGYSNFARLNDIAFDFIKIDRSLIASLPDNPQLVKMIISICLLMRAQIVAEGVENEATAQWLADHGCDELQGYLFSKPMSIDQATDYLFNPPKP</sequence>
<proteinExistence type="predicted"/>
<dbReference type="RefSeq" id="WP_083201049.1">
    <property type="nucleotide sequence ID" value="NZ_FLOB01000015.1"/>
</dbReference>
<dbReference type="SUPFAM" id="SSF55073">
    <property type="entry name" value="Nucleotide cyclase"/>
    <property type="match status" value="1"/>
</dbReference>
<dbReference type="SUPFAM" id="SSF141868">
    <property type="entry name" value="EAL domain-like"/>
    <property type="match status" value="1"/>
</dbReference>
<dbReference type="STRING" id="1792290.MSP8886_03875"/>
<dbReference type="PANTHER" id="PTHR44757:SF2">
    <property type="entry name" value="BIOFILM ARCHITECTURE MAINTENANCE PROTEIN MBAA"/>
    <property type="match status" value="1"/>
</dbReference>
<keyword evidence="4" id="KW-0378">Hydrolase</keyword>
<dbReference type="EC" id="3.1.4.52" evidence="4"/>
<dbReference type="Gene3D" id="3.30.70.270">
    <property type="match status" value="1"/>
</dbReference>
<dbReference type="NCBIfam" id="TIGR00254">
    <property type="entry name" value="GGDEF"/>
    <property type="match status" value="1"/>
</dbReference>
<dbReference type="Pfam" id="PF00563">
    <property type="entry name" value="EAL"/>
    <property type="match status" value="1"/>
</dbReference>
<feature type="domain" description="GGDEF" evidence="3">
    <location>
        <begin position="265"/>
        <end position="398"/>
    </location>
</feature>
<dbReference type="FunFam" id="3.30.70.270:FF:000001">
    <property type="entry name" value="Diguanylate cyclase domain protein"/>
    <property type="match status" value="1"/>
</dbReference>
<evidence type="ECO:0000313" key="4">
    <source>
        <dbReference type="EMBL" id="SBS36866.1"/>
    </source>
</evidence>